<proteinExistence type="predicted"/>
<name>A0A830D978_9LAMI</name>
<gene>
    <name evidence="1" type="ORF">PHJA_002925000</name>
</gene>
<comment type="caution">
    <text evidence="1">The sequence shown here is derived from an EMBL/GenBank/DDBJ whole genome shotgun (WGS) entry which is preliminary data.</text>
</comment>
<keyword evidence="1" id="KW-0687">Ribonucleoprotein</keyword>
<sequence>MGQKINPLCFRLGTTQSHHSIWFDNPKIIPRVYKKIKKIRDLIKKLCTKEYENILWCRGNCRIEI</sequence>
<keyword evidence="1" id="KW-0689">Ribosomal protein</keyword>
<protein>
    <submittedName>
        <fullName evidence="1">30S ribosomal protein s3 chloroplastic</fullName>
    </submittedName>
</protein>
<dbReference type="EMBL" id="BMAC01001885">
    <property type="protein sequence ID" value="GFQ07810.1"/>
    <property type="molecule type" value="Genomic_DNA"/>
</dbReference>
<evidence type="ECO:0000313" key="1">
    <source>
        <dbReference type="EMBL" id="GFQ07810.1"/>
    </source>
</evidence>
<dbReference type="OrthoDB" id="1842609at2759"/>
<dbReference type="InterPro" id="IPR009019">
    <property type="entry name" value="KH_sf_prok-type"/>
</dbReference>
<evidence type="ECO:0000313" key="2">
    <source>
        <dbReference type="Proteomes" id="UP000653305"/>
    </source>
</evidence>
<organism evidence="1 2">
    <name type="scientific">Phtheirospermum japonicum</name>
    <dbReference type="NCBI Taxonomy" id="374723"/>
    <lineage>
        <taxon>Eukaryota</taxon>
        <taxon>Viridiplantae</taxon>
        <taxon>Streptophyta</taxon>
        <taxon>Embryophyta</taxon>
        <taxon>Tracheophyta</taxon>
        <taxon>Spermatophyta</taxon>
        <taxon>Magnoliopsida</taxon>
        <taxon>eudicotyledons</taxon>
        <taxon>Gunneridae</taxon>
        <taxon>Pentapetalae</taxon>
        <taxon>asterids</taxon>
        <taxon>lamiids</taxon>
        <taxon>Lamiales</taxon>
        <taxon>Orobanchaceae</taxon>
        <taxon>Orobanchaceae incertae sedis</taxon>
        <taxon>Phtheirospermum</taxon>
    </lineage>
</organism>
<dbReference type="GO" id="GO:0005840">
    <property type="term" value="C:ribosome"/>
    <property type="evidence" value="ECO:0007669"/>
    <property type="project" value="UniProtKB-KW"/>
</dbReference>
<dbReference type="AlphaFoldDB" id="A0A830D978"/>
<reference evidence="1" key="1">
    <citation type="submission" date="2020-07" db="EMBL/GenBank/DDBJ databases">
        <title>Ethylene signaling mediates host invasion by parasitic plants.</title>
        <authorList>
            <person name="Yoshida S."/>
        </authorList>
    </citation>
    <scope>NUCLEOTIDE SEQUENCE</scope>
    <source>
        <strain evidence="1">Okayama</strain>
    </source>
</reference>
<accession>A0A830D978</accession>
<dbReference type="GO" id="GO:0003723">
    <property type="term" value="F:RNA binding"/>
    <property type="evidence" value="ECO:0007669"/>
    <property type="project" value="InterPro"/>
</dbReference>
<dbReference type="SUPFAM" id="SSF54814">
    <property type="entry name" value="Prokaryotic type KH domain (KH-domain type II)"/>
    <property type="match status" value="1"/>
</dbReference>
<keyword evidence="2" id="KW-1185">Reference proteome</keyword>
<dbReference type="Proteomes" id="UP000653305">
    <property type="component" value="Unassembled WGS sequence"/>
</dbReference>